<feature type="transmembrane region" description="Helical" evidence="1">
    <location>
        <begin position="523"/>
        <end position="548"/>
    </location>
</feature>
<dbReference type="GO" id="GO:0016020">
    <property type="term" value="C:membrane"/>
    <property type="evidence" value="ECO:0007669"/>
    <property type="project" value="TreeGrafter"/>
</dbReference>
<evidence type="ECO:0000313" key="4">
    <source>
        <dbReference type="Proteomes" id="UP000245207"/>
    </source>
</evidence>
<feature type="transmembrane region" description="Helical" evidence="1">
    <location>
        <begin position="495"/>
        <end position="517"/>
    </location>
</feature>
<keyword evidence="1" id="KW-0472">Membrane</keyword>
<dbReference type="PANTHER" id="PTHR24177">
    <property type="entry name" value="CASKIN"/>
    <property type="match status" value="1"/>
</dbReference>
<dbReference type="AlphaFoldDB" id="A0A2U1NRP1"/>
<dbReference type="OrthoDB" id="1925304at2759"/>
<keyword evidence="4" id="KW-1185">Reference proteome</keyword>
<keyword evidence="1" id="KW-0812">Transmembrane</keyword>
<proteinExistence type="predicted"/>
<evidence type="ECO:0000313" key="3">
    <source>
        <dbReference type="EMBL" id="PWA76185.1"/>
    </source>
</evidence>
<protein>
    <submittedName>
        <fullName evidence="3">Ankyrin repeat-containing protein</fullName>
    </submittedName>
</protein>
<dbReference type="SUPFAM" id="SSF48403">
    <property type="entry name" value="Ankyrin repeat"/>
    <property type="match status" value="1"/>
</dbReference>
<dbReference type="EMBL" id="PKPP01002303">
    <property type="protein sequence ID" value="PWA76185.1"/>
    <property type="molecule type" value="Genomic_DNA"/>
</dbReference>
<dbReference type="Pfam" id="PF13962">
    <property type="entry name" value="PGG"/>
    <property type="match status" value="1"/>
</dbReference>
<reference evidence="3 4" key="1">
    <citation type="journal article" date="2018" name="Mol. Plant">
        <title>The genome of Artemisia annua provides insight into the evolution of Asteraceae family and artemisinin biosynthesis.</title>
        <authorList>
            <person name="Shen Q."/>
            <person name="Zhang L."/>
            <person name="Liao Z."/>
            <person name="Wang S."/>
            <person name="Yan T."/>
            <person name="Shi P."/>
            <person name="Liu M."/>
            <person name="Fu X."/>
            <person name="Pan Q."/>
            <person name="Wang Y."/>
            <person name="Lv Z."/>
            <person name="Lu X."/>
            <person name="Zhang F."/>
            <person name="Jiang W."/>
            <person name="Ma Y."/>
            <person name="Chen M."/>
            <person name="Hao X."/>
            <person name="Li L."/>
            <person name="Tang Y."/>
            <person name="Lv G."/>
            <person name="Zhou Y."/>
            <person name="Sun X."/>
            <person name="Brodelius P.E."/>
            <person name="Rose J.K.C."/>
            <person name="Tang K."/>
        </authorList>
    </citation>
    <scope>NUCLEOTIDE SEQUENCE [LARGE SCALE GENOMIC DNA]</scope>
    <source>
        <strain evidence="4">cv. Huhao1</strain>
        <tissue evidence="3">Leaf</tissue>
    </source>
</reference>
<evidence type="ECO:0000259" key="2">
    <source>
        <dbReference type="Pfam" id="PF13962"/>
    </source>
</evidence>
<dbReference type="Gene3D" id="1.25.40.20">
    <property type="entry name" value="Ankyrin repeat-containing domain"/>
    <property type="match status" value="2"/>
</dbReference>
<comment type="caution">
    <text evidence="3">The sequence shown here is derived from an EMBL/GenBank/DDBJ whole genome shotgun (WGS) entry which is preliminary data.</text>
</comment>
<feature type="transmembrane region" description="Helical" evidence="1">
    <location>
        <begin position="412"/>
        <end position="430"/>
    </location>
</feature>
<gene>
    <name evidence="3" type="ORF">CTI12_AA236140</name>
</gene>
<organism evidence="3 4">
    <name type="scientific">Artemisia annua</name>
    <name type="common">Sweet wormwood</name>
    <dbReference type="NCBI Taxonomy" id="35608"/>
    <lineage>
        <taxon>Eukaryota</taxon>
        <taxon>Viridiplantae</taxon>
        <taxon>Streptophyta</taxon>
        <taxon>Embryophyta</taxon>
        <taxon>Tracheophyta</taxon>
        <taxon>Spermatophyta</taxon>
        <taxon>Magnoliopsida</taxon>
        <taxon>eudicotyledons</taxon>
        <taxon>Gunneridae</taxon>
        <taxon>Pentapetalae</taxon>
        <taxon>asterids</taxon>
        <taxon>campanulids</taxon>
        <taxon>Asterales</taxon>
        <taxon>Asteraceae</taxon>
        <taxon>Asteroideae</taxon>
        <taxon>Anthemideae</taxon>
        <taxon>Artemisiinae</taxon>
        <taxon>Artemisia</taxon>
    </lineage>
</organism>
<dbReference type="STRING" id="35608.A0A2U1NRP1"/>
<feature type="transmembrane region" description="Helical" evidence="1">
    <location>
        <begin position="450"/>
        <end position="474"/>
    </location>
</feature>
<evidence type="ECO:0000256" key="1">
    <source>
        <dbReference type="SAM" id="Phobius"/>
    </source>
</evidence>
<dbReference type="InterPro" id="IPR036770">
    <property type="entry name" value="Ankyrin_rpt-contain_sf"/>
</dbReference>
<name>A0A2U1NRP1_ARTAN</name>
<dbReference type="Proteomes" id="UP000245207">
    <property type="component" value="Unassembled WGS sequence"/>
</dbReference>
<feature type="domain" description="PGG" evidence="2">
    <location>
        <begin position="409"/>
        <end position="515"/>
    </location>
</feature>
<dbReference type="SMART" id="SM00248">
    <property type="entry name" value="ANK"/>
    <property type="match status" value="4"/>
</dbReference>
<sequence>MIINSMFFYNYFEENRDDYLEFGVPLYEASLNGDWETAKLILDKRRELVRFGLCRQLGTALHIAVSAEETKLTVQFVKNLVHMMTAEELELQNQFSNTAFWIASARGNVNMAMIMLKKNPSLQHIRGIYYLPLAISAAEGKYKTVKYLYDLSQKMTGDHYTDEDRKSVLVDCVERELFDVALQIVNDHPELDATASLLQVLARKPDAFATLEEKIVNPVLRLFHTKVQPMVEEDTDALKLLKIVWRRVCATADIEEIEDMLKGPPSILFVAAERGNTRFIAEFLRTYPDLMLDKNEDGHTIFHIAVMHRHQGIYNLMFEIGGSMKNDICLESDKEGNYMHHLVGKTSKEMAAKMAGASLLMQRELLWFKEVEKIMPPYLTEEKNFDGQTAYELFSKENEDLVTSGLKWMKDCMVVATLIVTVAFAVAFTVPGGYRQETGFPFFIHETSFIVFVIADAISLFFSTISLLVFLGVLTSRHGQRDFIYSLPRKLMIGLLALFISVVAMMVTFSSSFFVLYNQGLEWVPILIATFASVPVIVFAVLQFPLLIDMFRSTYDSHYLFNSKKRILYIIKPKFQSLYNTMMV</sequence>
<dbReference type="PANTHER" id="PTHR24177:SF443">
    <property type="entry name" value="PGG DOMAIN-CONTAINING PROTEIN"/>
    <property type="match status" value="1"/>
</dbReference>
<keyword evidence="1" id="KW-1133">Transmembrane helix</keyword>
<accession>A0A2U1NRP1</accession>
<dbReference type="InterPro" id="IPR026961">
    <property type="entry name" value="PGG_dom"/>
</dbReference>
<dbReference type="InterPro" id="IPR002110">
    <property type="entry name" value="Ankyrin_rpt"/>
</dbReference>